<evidence type="ECO:0000313" key="2">
    <source>
        <dbReference type="EMBL" id="GEP01862.1"/>
    </source>
</evidence>
<proteinExistence type="predicted"/>
<dbReference type="EMBL" id="BJZT01000061">
    <property type="protein sequence ID" value="GEP01862.1"/>
    <property type="molecule type" value="Genomic_DNA"/>
</dbReference>
<accession>A0A512IVX6</accession>
<feature type="compositionally biased region" description="Low complexity" evidence="1">
    <location>
        <begin position="1"/>
        <end position="14"/>
    </location>
</feature>
<reference evidence="2 3" key="1">
    <citation type="submission" date="2019-07" db="EMBL/GenBank/DDBJ databases">
        <title>Whole genome shotgun sequence of Methylobacterium haplocladii NBRC 107714.</title>
        <authorList>
            <person name="Hosoyama A."/>
            <person name="Uohara A."/>
            <person name="Ohji S."/>
            <person name="Ichikawa N."/>
        </authorList>
    </citation>
    <scope>NUCLEOTIDE SEQUENCE [LARGE SCALE GENOMIC DNA]</scope>
    <source>
        <strain evidence="2 3">NBRC 107714</strain>
    </source>
</reference>
<evidence type="ECO:0000313" key="3">
    <source>
        <dbReference type="Proteomes" id="UP000321258"/>
    </source>
</evidence>
<name>A0A512IVX6_9HYPH</name>
<protein>
    <submittedName>
        <fullName evidence="2">Uncharacterized protein</fullName>
    </submittedName>
</protein>
<keyword evidence="3" id="KW-1185">Reference proteome</keyword>
<organism evidence="2 3">
    <name type="scientific">Methylobacterium haplocladii</name>
    <dbReference type="NCBI Taxonomy" id="1176176"/>
    <lineage>
        <taxon>Bacteria</taxon>
        <taxon>Pseudomonadati</taxon>
        <taxon>Pseudomonadota</taxon>
        <taxon>Alphaproteobacteria</taxon>
        <taxon>Hyphomicrobiales</taxon>
        <taxon>Methylobacteriaceae</taxon>
        <taxon>Methylobacterium</taxon>
    </lineage>
</organism>
<dbReference type="Proteomes" id="UP000321258">
    <property type="component" value="Unassembled WGS sequence"/>
</dbReference>
<sequence>MIAELPSAEASAPPVTQWGQTGEFARPGCEASEWDPKMKDLISPIAQHVLLRLIDKAQNDRQQNVE</sequence>
<dbReference type="AlphaFoldDB" id="A0A512IVX6"/>
<feature type="region of interest" description="Disordered" evidence="1">
    <location>
        <begin position="1"/>
        <end position="31"/>
    </location>
</feature>
<gene>
    <name evidence="2" type="ORF">MHA02_42490</name>
</gene>
<evidence type="ECO:0000256" key="1">
    <source>
        <dbReference type="SAM" id="MobiDB-lite"/>
    </source>
</evidence>
<comment type="caution">
    <text evidence="2">The sequence shown here is derived from an EMBL/GenBank/DDBJ whole genome shotgun (WGS) entry which is preliminary data.</text>
</comment>